<protein>
    <recommendedName>
        <fullName evidence="2">N-acetyltransferase domain-containing protein</fullName>
    </recommendedName>
</protein>
<dbReference type="EMBL" id="JBGBPQ010000010">
    <property type="protein sequence ID" value="KAL1519076.1"/>
    <property type="molecule type" value="Genomic_DNA"/>
</dbReference>
<comment type="caution">
    <text evidence="3">The sequence shown here is derived from an EMBL/GenBank/DDBJ whole genome shotgun (WGS) entry which is preliminary data.</text>
</comment>
<dbReference type="PROSITE" id="PS51186">
    <property type="entry name" value="GNAT"/>
    <property type="match status" value="4"/>
</dbReference>
<evidence type="ECO:0000256" key="1">
    <source>
        <dbReference type="SAM" id="MobiDB-lite"/>
    </source>
</evidence>
<dbReference type="InterPro" id="IPR016181">
    <property type="entry name" value="Acyl_CoA_acyltransferase"/>
</dbReference>
<evidence type="ECO:0000313" key="3">
    <source>
        <dbReference type="EMBL" id="KAL1519076.1"/>
    </source>
</evidence>
<accession>A0AB34JE80</accession>
<evidence type="ECO:0000313" key="4">
    <source>
        <dbReference type="Proteomes" id="UP001515480"/>
    </source>
</evidence>
<dbReference type="GO" id="GO:0031415">
    <property type="term" value="C:NatA complex"/>
    <property type="evidence" value="ECO:0007669"/>
    <property type="project" value="TreeGrafter"/>
</dbReference>
<organism evidence="3 4">
    <name type="scientific">Prymnesium parvum</name>
    <name type="common">Toxic golden alga</name>
    <dbReference type="NCBI Taxonomy" id="97485"/>
    <lineage>
        <taxon>Eukaryota</taxon>
        <taxon>Haptista</taxon>
        <taxon>Haptophyta</taxon>
        <taxon>Prymnesiophyceae</taxon>
        <taxon>Prymnesiales</taxon>
        <taxon>Prymnesiaceae</taxon>
        <taxon>Prymnesium</taxon>
    </lineage>
</organism>
<dbReference type="CDD" id="cd04301">
    <property type="entry name" value="NAT_SF"/>
    <property type="match status" value="4"/>
</dbReference>
<dbReference type="SUPFAM" id="SSF55729">
    <property type="entry name" value="Acyl-CoA N-acyltransferases (Nat)"/>
    <property type="match status" value="4"/>
</dbReference>
<feature type="region of interest" description="Disordered" evidence="1">
    <location>
        <begin position="817"/>
        <end position="848"/>
    </location>
</feature>
<dbReference type="Pfam" id="PF00583">
    <property type="entry name" value="Acetyltransf_1"/>
    <property type="match status" value="4"/>
</dbReference>
<dbReference type="Gene3D" id="3.40.630.30">
    <property type="match status" value="4"/>
</dbReference>
<dbReference type="PANTHER" id="PTHR42919">
    <property type="entry name" value="N-ALPHA-ACETYLTRANSFERASE"/>
    <property type="match status" value="1"/>
</dbReference>
<feature type="domain" description="N-acetyltransferase" evidence="2">
    <location>
        <begin position="463"/>
        <end position="629"/>
    </location>
</feature>
<dbReference type="InterPro" id="IPR051556">
    <property type="entry name" value="N-term/lysine_N-AcTrnsfr"/>
</dbReference>
<dbReference type="PANTHER" id="PTHR42919:SF20">
    <property type="entry name" value="GCN5-RELATED N-ACETYLTRANSFERASE 10, CHLOROPLASTIC"/>
    <property type="match status" value="1"/>
</dbReference>
<feature type="domain" description="N-acetyltransferase" evidence="2">
    <location>
        <begin position="652"/>
        <end position="819"/>
    </location>
</feature>
<reference evidence="3 4" key="1">
    <citation type="journal article" date="2024" name="Science">
        <title>Giant polyketide synthase enzymes in the biosynthesis of giant marine polyether toxins.</title>
        <authorList>
            <person name="Fallon T.R."/>
            <person name="Shende V.V."/>
            <person name="Wierzbicki I.H."/>
            <person name="Pendleton A.L."/>
            <person name="Watervoot N.F."/>
            <person name="Auber R.P."/>
            <person name="Gonzalez D.J."/>
            <person name="Wisecaver J.H."/>
            <person name="Moore B.S."/>
        </authorList>
    </citation>
    <scope>NUCLEOTIDE SEQUENCE [LARGE SCALE GENOMIC DNA]</scope>
    <source>
        <strain evidence="3 4">12B1</strain>
    </source>
</reference>
<sequence length="994" mass="107867">MRLALLASLPAVLALTFRVAGPSDLRNVAKLRVKVFSPHLTSTYSLYQQEKQYAEAAAKKTRVIIAEDEGKLVGAADMMLHRNGAGAGEASCYVSGVSVDPERRRRGIGRSLMAEVETGLAELQADLLTLHVEESNEAAVGLYNDVGFATAPEDSAVAQQFAEYLPDDPDEPAQVFMSKRISEAKLVPRGHAASKPMDRVEPVPVPTSARVEEAKLDPQDASPDVELEPVDRSQLHRKITFRVAGPDDFRKVAKLRVKVFSPHLTSTYSLYQQEKQYAEAAAKKTRVIIAEDEGKLVGAADMMLHRNGAGAGEASCYVSGVSVDPERRRRGIGRSLMAEVEAALAELQADLLTLHVEESNEAAVGLYNDVGFATAPEDSAVAQQFAEYLPDDPDEPAQVFMSKRISEAKLVPRGHAASKPMDRVEPVPVPTSARVEEAKLDPQDASPDVELEPVDRSQLHRKITFRVAGPDDFRKVAKLRVKVFAPHLMSDPTSLQIREKQYEEAAAQKTCVVIAEVGGRVVGAADMMFIFPHTEAGEKSCYVSDVSVDPETRGMGIGLELMDVMEAGVAQTQASLIALHVAESNEVGLCFCSKAGFKAAPDESAEALRFAEYMPALSEAQVFMSKSINVGTPDARERSTSDEEYAEVERKFRFRLASPADLRAVARLRVKVFSPHLTSTYSLYQQEKLYMEAAAQKTCVVIAEDERGVVGATDMMLLFPSLELGEASCYVSGMCVDPQRRGMGIEQRLMAVVEAGVAEIAEFLALHVEEGNEPGLSFYSDLGFEAVPENSPVALRFAEYRPDTPGEGVPVLVSKKTNEAHPRDPSPSDAPREQTPRTGASRRTSGVVMCLAPGEMRVKELKAELDKLGVPWRGVCFEKEDLVKLLNEARLNPPPPPSSPHPSPSPSVDAASRAREAPASNWQFGGFGSAVAQAEAEAAEVNAMSIEDIKKELAAFGVDVATIGQDKASLVGELLNARAFSRPQFDSSSFEKWT</sequence>
<feature type="compositionally biased region" description="Pro residues" evidence="1">
    <location>
        <begin position="892"/>
        <end position="905"/>
    </location>
</feature>
<feature type="compositionally biased region" description="Basic and acidic residues" evidence="1">
    <location>
        <begin position="817"/>
        <end position="835"/>
    </location>
</feature>
<keyword evidence="4" id="KW-1185">Reference proteome</keyword>
<dbReference type="InterPro" id="IPR000182">
    <property type="entry name" value="GNAT_dom"/>
</dbReference>
<feature type="domain" description="N-acetyltransferase" evidence="2">
    <location>
        <begin position="15"/>
        <end position="182"/>
    </location>
</feature>
<name>A0AB34JE80_PRYPA</name>
<dbReference type="Proteomes" id="UP001515480">
    <property type="component" value="Unassembled WGS sequence"/>
</dbReference>
<dbReference type="AlphaFoldDB" id="A0AB34JE80"/>
<dbReference type="GO" id="GO:0008080">
    <property type="term" value="F:N-acetyltransferase activity"/>
    <property type="evidence" value="ECO:0007669"/>
    <property type="project" value="TreeGrafter"/>
</dbReference>
<feature type="region of interest" description="Disordered" evidence="1">
    <location>
        <begin position="889"/>
        <end position="916"/>
    </location>
</feature>
<dbReference type="GO" id="GO:0007064">
    <property type="term" value="P:mitotic sister chromatid cohesion"/>
    <property type="evidence" value="ECO:0007669"/>
    <property type="project" value="TreeGrafter"/>
</dbReference>
<feature type="domain" description="N-acetyltransferase" evidence="2">
    <location>
        <begin position="239"/>
        <end position="406"/>
    </location>
</feature>
<proteinExistence type="predicted"/>
<evidence type="ECO:0000259" key="2">
    <source>
        <dbReference type="PROSITE" id="PS51186"/>
    </source>
</evidence>
<gene>
    <name evidence="3" type="ORF">AB1Y20_003343</name>
</gene>